<dbReference type="Proteomes" id="UP000580250">
    <property type="component" value="Unassembled WGS sequence"/>
</dbReference>
<feature type="transmembrane region" description="Helical" evidence="1">
    <location>
        <begin position="25"/>
        <end position="43"/>
    </location>
</feature>
<dbReference type="InterPro" id="IPR035940">
    <property type="entry name" value="CAP_sf"/>
</dbReference>
<protein>
    <submittedName>
        <fullName evidence="2">Uncharacterized protein</fullName>
    </submittedName>
</protein>
<reference evidence="2 3" key="1">
    <citation type="submission" date="2020-08" db="EMBL/GenBank/DDBJ databases">
        <authorList>
            <person name="Koutsovoulos G."/>
            <person name="Danchin GJ E."/>
        </authorList>
    </citation>
    <scope>NUCLEOTIDE SEQUENCE [LARGE SCALE GENOMIC DNA]</scope>
</reference>
<proteinExistence type="predicted"/>
<keyword evidence="1" id="KW-0472">Membrane</keyword>
<dbReference type="GO" id="GO:0005576">
    <property type="term" value="C:extracellular region"/>
    <property type="evidence" value="ECO:0007669"/>
    <property type="project" value="InterPro"/>
</dbReference>
<evidence type="ECO:0000313" key="2">
    <source>
        <dbReference type="EMBL" id="CAD2180071.1"/>
    </source>
</evidence>
<dbReference type="OrthoDB" id="5777635at2759"/>
<evidence type="ECO:0000256" key="1">
    <source>
        <dbReference type="SAM" id="Phobius"/>
    </source>
</evidence>
<sequence length="114" mass="12882">MDYRSVFYRDAFIDKNPVPSLSHQIILYVCIYICTCTLTYFPLKHCPPKMAWANTLKVGCGLAYCPNSTYKTHIFCQYSPPGNYMGQKIYEPGPVCSGCNVVNGQLQCQYGLCI</sequence>
<evidence type="ECO:0000313" key="3">
    <source>
        <dbReference type="Proteomes" id="UP000580250"/>
    </source>
</evidence>
<gene>
    <name evidence="2" type="ORF">MENT_LOCUS32126</name>
</gene>
<dbReference type="InterPro" id="IPR018244">
    <property type="entry name" value="Allrgn_V5/Tpx1_CS"/>
</dbReference>
<name>A0A6V7W0T4_MELEN</name>
<dbReference type="AlphaFoldDB" id="A0A6V7W0T4"/>
<keyword evidence="1" id="KW-1133">Transmembrane helix</keyword>
<comment type="caution">
    <text evidence="2">The sequence shown here is derived from an EMBL/GenBank/DDBJ whole genome shotgun (WGS) entry which is preliminary data.</text>
</comment>
<organism evidence="2 3">
    <name type="scientific">Meloidogyne enterolobii</name>
    <name type="common">Root-knot nematode worm</name>
    <name type="synonym">Meloidogyne mayaguensis</name>
    <dbReference type="NCBI Taxonomy" id="390850"/>
    <lineage>
        <taxon>Eukaryota</taxon>
        <taxon>Metazoa</taxon>
        <taxon>Ecdysozoa</taxon>
        <taxon>Nematoda</taxon>
        <taxon>Chromadorea</taxon>
        <taxon>Rhabditida</taxon>
        <taxon>Tylenchina</taxon>
        <taxon>Tylenchomorpha</taxon>
        <taxon>Tylenchoidea</taxon>
        <taxon>Meloidogynidae</taxon>
        <taxon>Meloidogyninae</taxon>
        <taxon>Meloidogyne</taxon>
    </lineage>
</organism>
<accession>A0A6V7W0T4</accession>
<keyword evidence="1" id="KW-0812">Transmembrane</keyword>
<dbReference type="EMBL" id="CAJEWN010000361">
    <property type="protein sequence ID" value="CAD2180071.1"/>
    <property type="molecule type" value="Genomic_DNA"/>
</dbReference>
<dbReference type="PROSITE" id="PS01010">
    <property type="entry name" value="CRISP_2"/>
    <property type="match status" value="1"/>
</dbReference>
<dbReference type="Gene3D" id="3.40.33.10">
    <property type="entry name" value="CAP"/>
    <property type="match status" value="1"/>
</dbReference>
<dbReference type="SUPFAM" id="SSF55797">
    <property type="entry name" value="PR-1-like"/>
    <property type="match status" value="1"/>
</dbReference>